<dbReference type="InterPro" id="IPR004668">
    <property type="entry name" value="Anaer_Dcu_memb_transpt"/>
</dbReference>
<dbReference type="EMBL" id="CP071696">
    <property type="protein sequence ID" value="QTX05883.1"/>
    <property type="molecule type" value="Genomic_DNA"/>
</dbReference>
<reference evidence="10" key="1">
    <citation type="submission" date="2021-03" db="EMBL/GenBank/DDBJ databases">
        <title>Agromyces archimandritus sp. nov., isolated from the cockroach Archimandrita tessellata.</title>
        <authorList>
            <person name="Guzman J."/>
            <person name="Ortuzar M."/>
            <person name="Poehlein A."/>
            <person name="Daniel R."/>
            <person name="Trujillo M."/>
            <person name="Vilcinskas A."/>
        </authorList>
    </citation>
    <scope>NUCLEOTIDE SEQUENCE</scope>
    <source>
        <strain evidence="10">G127AT</strain>
    </source>
</reference>
<dbReference type="AlphaFoldDB" id="A0A975FNU7"/>
<evidence type="ECO:0000256" key="1">
    <source>
        <dbReference type="ARBA" id="ARBA00004429"/>
    </source>
</evidence>
<feature type="transmembrane region" description="Helical" evidence="9">
    <location>
        <begin position="271"/>
        <end position="290"/>
    </location>
</feature>
<feature type="transmembrane region" description="Helical" evidence="9">
    <location>
        <begin position="433"/>
        <end position="451"/>
    </location>
</feature>
<name>A0A975FNU7_9MICO</name>
<comment type="similarity">
    <text evidence="2">Belongs to the DcuA/DcuB transporter (TC 2.A.13.1) family.</text>
</comment>
<keyword evidence="5" id="KW-0997">Cell inner membrane</keyword>
<evidence type="ECO:0000256" key="8">
    <source>
        <dbReference type="ARBA" id="ARBA00023136"/>
    </source>
</evidence>
<dbReference type="PANTHER" id="PTHR36106">
    <property type="entry name" value="ANAEROBIC C4-DICARBOXYLATE TRANSPORTER DCUB"/>
    <property type="match status" value="1"/>
</dbReference>
<dbReference type="NCBIfam" id="NF009136">
    <property type="entry name" value="PRK12489.1"/>
    <property type="match status" value="1"/>
</dbReference>
<dbReference type="NCBIfam" id="TIGR00770">
    <property type="entry name" value="Dcu"/>
    <property type="match status" value="1"/>
</dbReference>
<dbReference type="GO" id="GO:0015556">
    <property type="term" value="F:C4-dicarboxylate transmembrane transporter activity"/>
    <property type="evidence" value="ECO:0007669"/>
    <property type="project" value="InterPro"/>
</dbReference>
<dbReference type="Pfam" id="PF03605">
    <property type="entry name" value="DcuA_DcuB"/>
    <property type="match status" value="1"/>
</dbReference>
<feature type="transmembrane region" description="Helical" evidence="9">
    <location>
        <begin position="137"/>
        <end position="164"/>
    </location>
</feature>
<keyword evidence="7 9" id="KW-1133">Transmembrane helix</keyword>
<keyword evidence="4" id="KW-1003">Cell membrane</keyword>
<evidence type="ECO:0000256" key="5">
    <source>
        <dbReference type="ARBA" id="ARBA00022519"/>
    </source>
</evidence>
<sequence>MNDNIWLLIAELLVVVLAIYMGTRTSGIGLGVWGLVGVAVLVFGFSVEPGDAPVDAVFIVITVITAASVMQAAGGIDWMVSVASKVIRSRPKSIVFLAPAMSFLFTVGAGTGNIYYPLLPVIYDVAYQQKIRPERPLAIAAVASQVGILCSPVSAATASMVVLLSPSGVDLGKLLLIMWPASIIGLFVAALFMLRRHKDLDEDPEYQHRLEEGLIKPPQEDVHAKKLPKSSVISAAIFLAGVAFIVVMGLFEQIRPVVGTDDDGNPVRVSVVMIIQVTMGVIAALIFIICKVKAKDVPAQSTFPAGIVGAIALFGIAWLANTFVAENNTLIVGGLGHFVEGGTAFVGALLFALAMFLVATLTTSQSSATNAIVPIGLTIGLPASLMVGLWPSAMGIYTLPANGSQVATVAFDQTGSTRMGKFVLDHSFQLPNLIYMGVAMVVGVLLSLVIVA</sequence>
<dbReference type="PIRSF" id="PIRSF004539">
    <property type="entry name" value="C4-dicrbxl_trns"/>
    <property type="match status" value="1"/>
</dbReference>
<dbReference type="PANTHER" id="PTHR36106:SF3">
    <property type="entry name" value="ANAEROBIC C4-DICARBOXYLATE TRANSPORTER DCUB"/>
    <property type="match status" value="1"/>
</dbReference>
<feature type="transmembrane region" description="Helical" evidence="9">
    <location>
        <begin position="371"/>
        <end position="390"/>
    </location>
</feature>
<accession>A0A975FNU7</accession>
<gene>
    <name evidence="10" type="ORF">G127AT_06730</name>
</gene>
<evidence type="ECO:0000256" key="7">
    <source>
        <dbReference type="ARBA" id="ARBA00022989"/>
    </source>
</evidence>
<keyword evidence="3" id="KW-0813">Transport</keyword>
<evidence type="ECO:0000313" key="11">
    <source>
        <dbReference type="Proteomes" id="UP000671914"/>
    </source>
</evidence>
<dbReference type="KEGG" id="aarc:G127AT_06730"/>
<evidence type="ECO:0000313" key="10">
    <source>
        <dbReference type="EMBL" id="QTX05883.1"/>
    </source>
</evidence>
<evidence type="ECO:0000256" key="3">
    <source>
        <dbReference type="ARBA" id="ARBA00022448"/>
    </source>
</evidence>
<feature type="transmembrane region" description="Helical" evidence="9">
    <location>
        <begin position="232"/>
        <end position="251"/>
    </location>
</feature>
<comment type="subcellular location">
    <subcellularLocation>
        <location evidence="1">Cell inner membrane</location>
        <topology evidence="1">Multi-pass membrane protein</topology>
    </subcellularLocation>
</comment>
<evidence type="ECO:0000256" key="4">
    <source>
        <dbReference type="ARBA" id="ARBA00022475"/>
    </source>
</evidence>
<feature type="transmembrane region" description="Helical" evidence="9">
    <location>
        <begin position="5"/>
        <end position="22"/>
    </location>
</feature>
<dbReference type="NCBIfam" id="NF006927">
    <property type="entry name" value="PRK09412.1"/>
    <property type="match status" value="1"/>
</dbReference>
<evidence type="ECO:0000256" key="2">
    <source>
        <dbReference type="ARBA" id="ARBA00006413"/>
    </source>
</evidence>
<feature type="transmembrane region" description="Helical" evidence="9">
    <location>
        <begin position="54"/>
        <end position="74"/>
    </location>
</feature>
<keyword evidence="6 9" id="KW-0812">Transmembrane</keyword>
<protein>
    <submittedName>
        <fullName evidence="10">Anaerobic C4-dicarboxylate transporter family protein</fullName>
    </submittedName>
</protein>
<dbReference type="RefSeq" id="WP_210901279.1">
    <property type="nucleotide sequence ID" value="NZ_CP071696.1"/>
</dbReference>
<evidence type="ECO:0000256" key="6">
    <source>
        <dbReference type="ARBA" id="ARBA00022692"/>
    </source>
</evidence>
<keyword evidence="11" id="KW-1185">Reference proteome</keyword>
<dbReference type="Proteomes" id="UP000671914">
    <property type="component" value="Chromosome"/>
</dbReference>
<dbReference type="GO" id="GO:0005886">
    <property type="term" value="C:plasma membrane"/>
    <property type="evidence" value="ECO:0007669"/>
    <property type="project" value="UniProtKB-SubCell"/>
</dbReference>
<keyword evidence="8 9" id="KW-0472">Membrane</keyword>
<evidence type="ECO:0000256" key="9">
    <source>
        <dbReference type="SAM" id="Phobius"/>
    </source>
</evidence>
<proteinExistence type="inferred from homology"/>
<feature type="transmembrane region" description="Helical" evidence="9">
    <location>
        <begin position="28"/>
        <end position="47"/>
    </location>
</feature>
<feature type="transmembrane region" description="Helical" evidence="9">
    <location>
        <begin position="94"/>
        <end position="116"/>
    </location>
</feature>
<feature type="transmembrane region" description="Helical" evidence="9">
    <location>
        <begin position="176"/>
        <end position="194"/>
    </location>
</feature>
<organism evidence="10 11">
    <name type="scientific">Agromyces archimandritae</name>
    <dbReference type="NCBI Taxonomy" id="2781962"/>
    <lineage>
        <taxon>Bacteria</taxon>
        <taxon>Bacillati</taxon>
        <taxon>Actinomycetota</taxon>
        <taxon>Actinomycetes</taxon>
        <taxon>Micrococcales</taxon>
        <taxon>Microbacteriaceae</taxon>
        <taxon>Agromyces</taxon>
    </lineage>
</organism>
<feature type="transmembrane region" description="Helical" evidence="9">
    <location>
        <begin position="341"/>
        <end position="359"/>
    </location>
</feature>
<feature type="transmembrane region" description="Helical" evidence="9">
    <location>
        <begin position="302"/>
        <end position="321"/>
    </location>
</feature>